<sequence>MMIVVNLWFYLRTQTCFPKGKWSTLQLPPSGSFYGQICTGENVEYATASTGQEIGFPNELSIMRSIGLQLSAQYPYPSYNFSFLGDKKFQPEPQLNLQGNTDFSFGGHFEPPSQSGYCTNHHNWASTSAPYYVAPFDEHLFSQQYCSSNDRVAKDLNIWM</sequence>
<dbReference type="AlphaFoldDB" id="A0A5J5AJW8"/>
<evidence type="ECO:0000313" key="2">
    <source>
        <dbReference type="Proteomes" id="UP000325577"/>
    </source>
</evidence>
<dbReference type="Proteomes" id="UP000325577">
    <property type="component" value="Linkage Group LG20"/>
</dbReference>
<dbReference type="EMBL" id="CM018044">
    <property type="protein sequence ID" value="KAA8529411.1"/>
    <property type="molecule type" value="Genomic_DNA"/>
</dbReference>
<keyword evidence="2" id="KW-1185">Reference proteome</keyword>
<name>A0A5J5AJW8_9ASTE</name>
<organism evidence="1 2">
    <name type="scientific">Nyssa sinensis</name>
    <dbReference type="NCBI Taxonomy" id="561372"/>
    <lineage>
        <taxon>Eukaryota</taxon>
        <taxon>Viridiplantae</taxon>
        <taxon>Streptophyta</taxon>
        <taxon>Embryophyta</taxon>
        <taxon>Tracheophyta</taxon>
        <taxon>Spermatophyta</taxon>
        <taxon>Magnoliopsida</taxon>
        <taxon>eudicotyledons</taxon>
        <taxon>Gunneridae</taxon>
        <taxon>Pentapetalae</taxon>
        <taxon>asterids</taxon>
        <taxon>Cornales</taxon>
        <taxon>Nyssaceae</taxon>
        <taxon>Nyssa</taxon>
    </lineage>
</organism>
<proteinExistence type="predicted"/>
<evidence type="ECO:0000313" key="1">
    <source>
        <dbReference type="EMBL" id="KAA8529411.1"/>
    </source>
</evidence>
<accession>A0A5J5AJW8</accession>
<reference evidence="1 2" key="1">
    <citation type="submission" date="2019-09" db="EMBL/GenBank/DDBJ databases">
        <title>A chromosome-level genome assembly of the Chinese tupelo Nyssa sinensis.</title>
        <authorList>
            <person name="Yang X."/>
            <person name="Kang M."/>
            <person name="Yang Y."/>
            <person name="Xiong H."/>
            <person name="Wang M."/>
            <person name="Zhang Z."/>
            <person name="Wang Z."/>
            <person name="Wu H."/>
            <person name="Ma T."/>
            <person name="Liu J."/>
            <person name="Xi Z."/>
        </authorList>
    </citation>
    <scope>NUCLEOTIDE SEQUENCE [LARGE SCALE GENOMIC DNA]</scope>
    <source>
        <strain evidence="1">J267</strain>
        <tissue evidence="1">Leaf</tissue>
    </source>
</reference>
<gene>
    <name evidence="1" type="ORF">F0562_033790</name>
</gene>
<protein>
    <submittedName>
        <fullName evidence="1">Uncharacterized protein</fullName>
    </submittedName>
</protein>